<comment type="caution">
    <text evidence="4">The sequence shown here is derived from an EMBL/GenBank/DDBJ whole genome shotgun (WGS) entry which is preliminary data.</text>
</comment>
<dbReference type="InterPro" id="IPR002397">
    <property type="entry name" value="Cyt_P450_B"/>
</dbReference>
<gene>
    <name evidence="4" type="ORF">AB4876_00400</name>
</gene>
<dbReference type="PANTHER" id="PTHR46696:SF1">
    <property type="entry name" value="CYTOCHROME P450 YJIB-RELATED"/>
    <property type="match status" value="1"/>
</dbReference>
<dbReference type="PRINTS" id="PR00359">
    <property type="entry name" value="BP450"/>
</dbReference>
<keyword evidence="3" id="KW-0349">Heme</keyword>
<keyword evidence="5" id="KW-1185">Reference proteome</keyword>
<reference evidence="4 5" key="1">
    <citation type="journal article" date="2011" name="Int. J. Syst. Evol. Microbiol.">
        <title>Zhongshania antarctica gen. nov., sp. nov. and Zhongshania guokunii sp. nov., gammaproteobacteria respectively isolated from coastal attached (fast) ice and surface seawater of the Antarctic.</title>
        <authorList>
            <person name="Li H.J."/>
            <person name="Zhang X.Y."/>
            <person name="Chen C.X."/>
            <person name="Zhang Y.J."/>
            <person name="Gao Z.M."/>
            <person name="Yu Y."/>
            <person name="Chen X.L."/>
            <person name="Chen B."/>
            <person name="Zhang Y.Z."/>
        </authorList>
    </citation>
    <scope>NUCLEOTIDE SEQUENCE [LARGE SCALE GENOMIC DNA]</scope>
    <source>
        <strain evidence="4 5">ZS6-22T</strain>
    </source>
</reference>
<comment type="cofactor">
    <cofactor evidence="1">
        <name>heme</name>
        <dbReference type="ChEBI" id="CHEBI:30413"/>
    </cofactor>
</comment>
<evidence type="ECO:0000256" key="1">
    <source>
        <dbReference type="ARBA" id="ARBA00001971"/>
    </source>
</evidence>
<dbReference type="CDD" id="cd11033">
    <property type="entry name" value="CYP142-like"/>
    <property type="match status" value="1"/>
</dbReference>
<dbReference type="PANTHER" id="PTHR46696">
    <property type="entry name" value="P450, PUTATIVE (EUROFUNG)-RELATED"/>
    <property type="match status" value="1"/>
</dbReference>
<keyword evidence="3" id="KW-0560">Oxidoreductase</keyword>
<protein>
    <submittedName>
        <fullName evidence="4">Cytochrome P450</fullName>
    </submittedName>
</protein>
<dbReference type="Gene3D" id="1.10.630.10">
    <property type="entry name" value="Cytochrome P450"/>
    <property type="match status" value="1"/>
</dbReference>
<keyword evidence="3" id="KW-0503">Monooxygenase</keyword>
<dbReference type="InterPro" id="IPR001128">
    <property type="entry name" value="Cyt_P450"/>
</dbReference>
<dbReference type="Proteomes" id="UP001557485">
    <property type="component" value="Unassembled WGS sequence"/>
</dbReference>
<dbReference type="InterPro" id="IPR017972">
    <property type="entry name" value="Cyt_P450_CS"/>
</dbReference>
<keyword evidence="3" id="KW-0479">Metal-binding</keyword>
<proteinExistence type="inferred from homology"/>
<name>A0ABV3U142_9GAMM</name>
<sequence>MNANTIDAELAKSLPLEDFDVSQTELFARNGLHPYFERLRREDPVHYCKDSIYGPYWSITKYRDIVDIDTNHKVFSSDVSVGAFVLDDTTLNAVDGAMYLPNFLGMDPPTHDVHRMAVSPIVAPQNLLRFEKLIRERTSEVLDSLPIGEEFNWVDLVSIELTTMMLATLLDFPLEDRRKLTRWSDIVTTRPGYGLVDSWEQREAELLECLAYFQRLYDERKALPPRPDLISMLAHAPTMQDLTATDFLGMLVLLIVGGNDTTRSSMSGGALACHLYPDEFTKVKNNPSLLARMVPEIVRWQTPIAHMRRTALEDVEFRGKQIRKGDKVVMWYLSGNRDDEVIDRPMDFIADRPRARQHLSFGFGIHRCLGNRLAELQLKVLWEEATKRYSRIEVVGEPTRVPSNLINGFIDMQVRLHV</sequence>
<evidence type="ECO:0000256" key="2">
    <source>
        <dbReference type="ARBA" id="ARBA00010617"/>
    </source>
</evidence>
<dbReference type="InterPro" id="IPR036396">
    <property type="entry name" value="Cyt_P450_sf"/>
</dbReference>
<organism evidence="4 5">
    <name type="scientific">Zhongshania guokunii</name>
    <dbReference type="NCBI Taxonomy" id="641783"/>
    <lineage>
        <taxon>Bacteria</taxon>
        <taxon>Pseudomonadati</taxon>
        <taxon>Pseudomonadota</taxon>
        <taxon>Gammaproteobacteria</taxon>
        <taxon>Cellvibrionales</taxon>
        <taxon>Spongiibacteraceae</taxon>
        <taxon>Zhongshania</taxon>
    </lineage>
</organism>
<keyword evidence="3" id="KW-0408">Iron</keyword>
<comment type="similarity">
    <text evidence="2 3">Belongs to the cytochrome P450 family.</text>
</comment>
<dbReference type="SUPFAM" id="SSF48264">
    <property type="entry name" value="Cytochrome P450"/>
    <property type="match status" value="1"/>
</dbReference>
<accession>A0ABV3U142</accession>
<dbReference type="PROSITE" id="PS00086">
    <property type="entry name" value="CYTOCHROME_P450"/>
    <property type="match status" value="1"/>
</dbReference>
<dbReference type="EMBL" id="JBFRYA010000001">
    <property type="protein sequence ID" value="MEX1667345.1"/>
    <property type="molecule type" value="Genomic_DNA"/>
</dbReference>
<evidence type="ECO:0000313" key="4">
    <source>
        <dbReference type="EMBL" id="MEX1667345.1"/>
    </source>
</evidence>
<evidence type="ECO:0000256" key="3">
    <source>
        <dbReference type="RuleBase" id="RU000461"/>
    </source>
</evidence>
<evidence type="ECO:0000313" key="5">
    <source>
        <dbReference type="Proteomes" id="UP001557485"/>
    </source>
</evidence>
<dbReference type="RefSeq" id="WP_368379681.1">
    <property type="nucleotide sequence ID" value="NZ_JBFRYA010000001.1"/>
</dbReference>
<dbReference type="Pfam" id="PF00067">
    <property type="entry name" value="p450"/>
    <property type="match status" value="1"/>
</dbReference>